<feature type="chain" id="PRO_5045601534" evidence="1">
    <location>
        <begin position="21"/>
        <end position="660"/>
    </location>
</feature>
<protein>
    <submittedName>
        <fullName evidence="2">Porin</fullName>
    </submittedName>
</protein>
<dbReference type="EMBL" id="JAETXX010000010">
    <property type="protein sequence ID" value="MCF8715903.1"/>
    <property type="molecule type" value="Genomic_DNA"/>
</dbReference>
<keyword evidence="1" id="KW-0732">Signal</keyword>
<keyword evidence="3" id="KW-1185">Reference proteome</keyword>
<reference evidence="2 3" key="1">
    <citation type="submission" date="2021-01" db="EMBL/GenBank/DDBJ databases">
        <title>Genome sequencing of Joostella atrarenae M1-2 (= KCTC 23194).</title>
        <authorList>
            <person name="Zakaria M.R."/>
            <person name="Lam M.Q."/>
            <person name="Chong C.S."/>
        </authorList>
    </citation>
    <scope>NUCLEOTIDE SEQUENCE [LARGE SCALE GENOMIC DNA]</scope>
    <source>
        <strain evidence="2 3">M1-2</strain>
    </source>
</reference>
<feature type="signal peptide" evidence="1">
    <location>
        <begin position="1"/>
        <end position="20"/>
    </location>
</feature>
<gene>
    <name evidence="2" type="ORF">JM658_13790</name>
</gene>
<dbReference type="RefSeq" id="WP_236959864.1">
    <property type="nucleotide sequence ID" value="NZ_JAETXX010000010.1"/>
</dbReference>
<accession>A0ABS9J6E6</accession>
<proteinExistence type="predicted"/>
<name>A0ABS9J6E6_9FLAO</name>
<evidence type="ECO:0000313" key="2">
    <source>
        <dbReference type="EMBL" id="MCF8715903.1"/>
    </source>
</evidence>
<comment type="caution">
    <text evidence="2">The sequence shown here is derived from an EMBL/GenBank/DDBJ whole genome shotgun (WGS) entry which is preliminary data.</text>
</comment>
<evidence type="ECO:0000256" key="1">
    <source>
        <dbReference type="SAM" id="SignalP"/>
    </source>
</evidence>
<dbReference type="InterPro" id="IPR025631">
    <property type="entry name" value="Porin_10"/>
</dbReference>
<dbReference type="Proteomes" id="UP000829517">
    <property type="component" value="Unassembled WGS sequence"/>
</dbReference>
<sequence length="660" mass="76791">MKNFYFLFFFLVIFLGVANAQEEPGTRVVKDTTLVISKKGESGKKKKDDDFPIEDYKIISYARDTTTFDTTLTVQKEYKYNYLRKDDFELLPFANVGQTYNKLGADLEEKGFYPRMGQEAKYNNYMEIEDIDYYRVPTPTTELFYKTVMEQGQILDAMITLNTSPQLNVSIAYKGMRSLGKYQHILSSTGNFRFTTNYHTKNEKYQLRGHYTSQDILNEENGGLAVPEQFTSGDDEFTDRSRIDVRFEDAENFLLGKRYFLDHRFYLFKEADSLRNYGLSIGHKLTYETKTYEYRQDSENSYFGDSYQSSDINDRARLKTFNNQLNLNYNNKIIGEATFLVNFYKYNYYFNSIVETPNGVIPNQLRDNEISVGGKFKKQLGGFLLAGDFTQNIVGDLGGTTFNAEMEYQLTKDINVDANLHVSSRLPNFNFLLYQSDYEAYNWVNVDTFEKQKLSTLEGSINSKKWGSLSVAYTVRDKYSYFAENLDTGDSISSVLDDVQLVTPTQFDGSINSLKVKLSNDLHFLRKWGFANTIMYQNVSQSENIVNVPQIVTRNTLYYSNHLFKKALYLQTGITAKYFSKYYMNSYSPVLGELLVQDREEIGGFPMIDFFINVKVRRTRIYLKAEHFNSPFGDNNFYTAPNYPYRDFIVRFGVVWNFFT</sequence>
<evidence type="ECO:0000313" key="3">
    <source>
        <dbReference type="Proteomes" id="UP000829517"/>
    </source>
</evidence>
<organism evidence="2 3">
    <name type="scientific">Joostella atrarenae</name>
    <dbReference type="NCBI Taxonomy" id="679257"/>
    <lineage>
        <taxon>Bacteria</taxon>
        <taxon>Pseudomonadati</taxon>
        <taxon>Bacteroidota</taxon>
        <taxon>Flavobacteriia</taxon>
        <taxon>Flavobacteriales</taxon>
        <taxon>Flavobacteriaceae</taxon>
        <taxon>Joostella</taxon>
    </lineage>
</organism>
<dbReference type="Pfam" id="PF14121">
    <property type="entry name" value="Porin_10"/>
    <property type="match status" value="1"/>
</dbReference>